<evidence type="ECO:0000313" key="2">
    <source>
        <dbReference type="Proteomes" id="UP001238088"/>
    </source>
</evidence>
<dbReference type="Proteomes" id="UP001238088">
    <property type="component" value="Unassembled WGS sequence"/>
</dbReference>
<accession>A0ABU0APZ0</accession>
<dbReference type="EMBL" id="JAUSUB010000038">
    <property type="protein sequence ID" value="MDQ0273356.1"/>
    <property type="molecule type" value="Genomic_DNA"/>
</dbReference>
<reference evidence="1 2" key="1">
    <citation type="submission" date="2023-07" db="EMBL/GenBank/DDBJ databases">
        <title>Genomic Encyclopedia of Type Strains, Phase IV (KMG-IV): sequencing the most valuable type-strain genomes for metagenomic binning, comparative biology and taxonomic classification.</title>
        <authorList>
            <person name="Goeker M."/>
        </authorList>
    </citation>
    <scope>NUCLEOTIDE SEQUENCE [LARGE SCALE GENOMIC DNA]</scope>
    <source>
        <strain evidence="1 2">DSM 23494</strain>
    </source>
</reference>
<organism evidence="1 2">
    <name type="scientific">Cytobacillus purgationiresistens</name>
    <dbReference type="NCBI Taxonomy" id="863449"/>
    <lineage>
        <taxon>Bacteria</taxon>
        <taxon>Bacillati</taxon>
        <taxon>Bacillota</taxon>
        <taxon>Bacilli</taxon>
        <taxon>Bacillales</taxon>
        <taxon>Bacillaceae</taxon>
        <taxon>Cytobacillus</taxon>
    </lineage>
</organism>
<evidence type="ECO:0000313" key="1">
    <source>
        <dbReference type="EMBL" id="MDQ0273356.1"/>
    </source>
</evidence>
<comment type="caution">
    <text evidence="1">The sequence shown here is derived from an EMBL/GenBank/DDBJ whole genome shotgun (WGS) entry which is preliminary data.</text>
</comment>
<proteinExistence type="predicted"/>
<gene>
    <name evidence="1" type="ORF">J2S17_005288</name>
</gene>
<sequence length="36" mass="4170">MDGTTRLLTEDDLVKFRVRAYLITIILQLPSLSLTY</sequence>
<name>A0ABU0APZ0_9BACI</name>
<protein>
    <submittedName>
        <fullName evidence="1">Uncharacterized protein</fullName>
    </submittedName>
</protein>
<keyword evidence="2" id="KW-1185">Reference proteome</keyword>